<dbReference type="InterPro" id="IPR013216">
    <property type="entry name" value="Methyltransf_11"/>
</dbReference>
<dbReference type="CDD" id="cd02440">
    <property type="entry name" value="AdoMet_MTases"/>
    <property type="match status" value="1"/>
</dbReference>
<evidence type="ECO:0000259" key="4">
    <source>
        <dbReference type="Pfam" id="PF08241"/>
    </source>
</evidence>
<proteinExistence type="inferred from homology"/>
<evidence type="ECO:0000313" key="6">
    <source>
        <dbReference type="Proteomes" id="UP000601041"/>
    </source>
</evidence>
<dbReference type="InterPro" id="IPR029063">
    <property type="entry name" value="SAM-dependent_MTases_sf"/>
</dbReference>
<keyword evidence="3" id="KW-0808">Transferase</keyword>
<comment type="caution">
    <text evidence="5">The sequence shown here is derived from an EMBL/GenBank/DDBJ whole genome shotgun (WGS) entry which is preliminary data.</text>
</comment>
<evidence type="ECO:0000256" key="3">
    <source>
        <dbReference type="ARBA" id="ARBA00022679"/>
    </source>
</evidence>
<keyword evidence="6" id="KW-1185">Reference proteome</keyword>
<dbReference type="Pfam" id="PF08241">
    <property type="entry name" value="Methyltransf_11"/>
    <property type="match status" value="1"/>
</dbReference>
<dbReference type="InterPro" id="IPR051052">
    <property type="entry name" value="Diverse_substrate_MTase"/>
</dbReference>
<dbReference type="GO" id="GO:0008168">
    <property type="term" value="F:methyltransferase activity"/>
    <property type="evidence" value="ECO:0007669"/>
    <property type="project" value="UniProtKB-KW"/>
</dbReference>
<evidence type="ECO:0000313" key="5">
    <source>
        <dbReference type="EMBL" id="CAD7039710.1"/>
    </source>
</evidence>
<name>A0ABM8PNL7_9HYPH</name>
<dbReference type="PANTHER" id="PTHR44942">
    <property type="entry name" value="METHYLTRANSF_11 DOMAIN-CONTAINING PROTEIN"/>
    <property type="match status" value="1"/>
</dbReference>
<dbReference type="Proteomes" id="UP000601041">
    <property type="component" value="Unassembled WGS sequence"/>
</dbReference>
<dbReference type="Gene3D" id="3.40.50.150">
    <property type="entry name" value="Vaccinia Virus protein VP39"/>
    <property type="match status" value="1"/>
</dbReference>
<feature type="domain" description="Methyltransferase type 11" evidence="4">
    <location>
        <begin position="56"/>
        <end position="151"/>
    </location>
</feature>
<keyword evidence="2 5" id="KW-0489">Methyltransferase</keyword>
<protein>
    <submittedName>
        <fullName evidence="5">SAM-dependent methyltransferase</fullName>
    </submittedName>
</protein>
<dbReference type="EMBL" id="CABFWE030000005">
    <property type="protein sequence ID" value="CAD7039710.1"/>
    <property type="molecule type" value="Genomic_DNA"/>
</dbReference>
<comment type="similarity">
    <text evidence="1">Belongs to the methyltransferase superfamily.</text>
</comment>
<organism evidence="5 6">
    <name type="scientific">Pseudorhizobium halotolerans</name>
    <dbReference type="NCBI Taxonomy" id="1233081"/>
    <lineage>
        <taxon>Bacteria</taxon>
        <taxon>Pseudomonadati</taxon>
        <taxon>Pseudomonadota</taxon>
        <taxon>Alphaproteobacteria</taxon>
        <taxon>Hyphomicrobiales</taxon>
        <taxon>Rhizobiaceae</taxon>
        <taxon>Rhizobium/Agrobacterium group</taxon>
        <taxon>Pseudorhizobium</taxon>
    </lineage>
</organism>
<sequence length="280" mass="30920">MMSASKLLVVGEMNEASRHDAWQSGGNYDNYMGRWSRRIAPRFVEWIEPAPRGDWLDVGCGTGELSNAIVAHCDPKSLIGIDPSDGFLSKARDKVRDDRVDFVAGQAEKLPFPSESFDVVVSGLMVNFVSDRLLAVSEMRRVARRGATVAFYVWDYPGGGVEFMRAFWAAAVDLDPTARDFGEDKRFPYCTRDGLAALAENAGLAGIDVTAIEAQTLFRDFDDFWRPFTLGTGPAPGYCASLSPGAREQLRSRLRTVLPYDRDGSIPLKVRAWGVRGRAP</sequence>
<dbReference type="GO" id="GO:0032259">
    <property type="term" value="P:methylation"/>
    <property type="evidence" value="ECO:0007669"/>
    <property type="project" value="UniProtKB-KW"/>
</dbReference>
<reference evidence="5 6" key="1">
    <citation type="submission" date="2020-11" db="EMBL/GenBank/DDBJ databases">
        <authorList>
            <person name="Lassalle F."/>
        </authorList>
    </citation>
    <scope>NUCLEOTIDE SEQUENCE [LARGE SCALE GENOMIC DNA]</scope>
    <source>
        <strain evidence="5 6">AB21</strain>
    </source>
</reference>
<dbReference type="PANTHER" id="PTHR44942:SF4">
    <property type="entry name" value="METHYLTRANSFERASE TYPE 11 DOMAIN-CONTAINING PROTEIN"/>
    <property type="match status" value="1"/>
</dbReference>
<gene>
    <name evidence="5" type="ORF">RHAB21_02952</name>
</gene>
<accession>A0ABM8PNL7</accession>
<evidence type="ECO:0000256" key="1">
    <source>
        <dbReference type="ARBA" id="ARBA00008361"/>
    </source>
</evidence>
<dbReference type="SUPFAM" id="SSF53335">
    <property type="entry name" value="S-adenosyl-L-methionine-dependent methyltransferases"/>
    <property type="match status" value="1"/>
</dbReference>
<evidence type="ECO:0000256" key="2">
    <source>
        <dbReference type="ARBA" id="ARBA00022603"/>
    </source>
</evidence>